<organism evidence="1 2">
    <name type="scientific">Paractinoplanes bogorensis</name>
    <dbReference type="NCBI Taxonomy" id="1610840"/>
    <lineage>
        <taxon>Bacteria</taxon>
        <taxon>Bacillati</taxon>
        <taxon>Actinomycetota</taxon>
        <taxon>Actinomycetes</taxon>
        <taxon>Micromonosporales</taxon>
        <taxon>Micromonosporaceae</taxon>
        <taxon>Paractinoplanes</taxon>
    </lineage>
</organism>
<gene>
    <name evidence="1" type="ORF">KOI35_11920</name>
</gene>
<dbReference type="Proteomes" id="UP001519654">
    <property type="component" value="Unassembled WGS sequence"/>
</dbReference>
<dbReference type="RefSeq" id="WP_215786622.1">
    <property type="nucleotide sequence ID" value="NZ_JAHKKG010000004.1"/>
</dbReference>
<name>A0ABS5YL51_9ACTN</name>
<keyword evidence="2" id="KW-1185">Reference proteome</keyword>
<accession>A0ABS5YL51</accession>
<reference evidence="1 2" key="1">
    <citation type="submission" date="2021-06" db="EMBL/GenBank/DDBJ databases">
        <title>Actinoplanes lichenicola sp. nov., and Actinoplanes ovalisporus sp. nov., isolated from lichen in Thailand.</title>
        <authorList>
            <person name="Saeng-In P."/>
            <person name="Kanchanasin P."/>
            <person name="Yuki M."/>
            <person name="Kudo T."/>
            <person name="Ohkuma M."/>
            <person name="Phongsopitanun W."/>
            <person name="Tanasupawat S."/>
        </authorList>
    </citation>
    <scope>NUCLEOTIDE SEQUENCE [LARGE SCALE GENOMIC DNA]</scope>
    <source>
        <strain evidence="1 2">NBRC 110975</strain>
    </source>
</reference>
<sequence>MIEAGGRVGPIPEEWRATLTAIVDSLARRDDVLASGVDSVEPVSLAITAACLDAVDACGGATLVLLPGEAWTTSVAGRPLDR</sequence>
<evidence type="ECO:0000313" key="2">
    <source>
        <dbReference type="Proteomes" id="UP001519654"/>
    </source>
</evidence>
<comment type="caution">
    <text evidence="1">The sequence shown here is derived from an EMBL/GenBank/DDBJ whole genome shotgun (WGS) entry which is preliminary data.</text>
</comment>
<protein>
    <submittedName>
        <fullName evidence="1">Uncharacterized protein</fullName>
    </submittedName>
</protein>
<dbReference type="EMBL" id="JAHKKG010000004">
    <property type="protein sequence ID" value="MBU2664199.1"/>
    <property type="molecule type" value="Genomic_DNA"/>
</dbReference>
<evidence type="ECO:0000313" key="1">
    <source>
        <dbReference type="EMBL" id="MBU2664199.1"/>
    </source>
</evidence>
<proteinExistence type="predicted"/>